<accession>A0A564Z6H3</accession>
<protein>
    <submittedName>
        <fullName evidence="1">Uncharacterized protein</fullName>
    </submittedName>
</protein>
<dbReference type="EMBL" id="CABIJS010000666">
    <property type="protein sequence ID" value="VUZ55026.1"/>
    <property type="molecule type" value="Genomic_DNA"/>
</dbReference>
<proteinExistence type="predicted"/>
<sequence>MDFSVANLLSHYKLTMHKHYLTLRQPIFLAPIEIVEKYVGSLKEDNLSGILSEYPSFVHFKKDQENRWAMSAIANLAVRSLDDISPRNKLINMLSVHWLLQLVLPFVLKWVFVLFKDLHGYTENDYLSEFYCDWMAGRLLNEELIQRFNALDPKHVVIVVKS</sequence>
<evidence type="ECO:0000313" key="1">
    <source>
        <dbReference type="EMBL" id="VUZ55026.1"/>
    </source>
</evidence>
<dbReference type="Proteomes" id="UP000321570">
    <property type="component" value="Unassembled WGS sequence"/>
</dbReference>
<reference evidence="1 2" key="1">
    <citation type="submission" date="2019-07" db="EMBL/GenBank/DDBJ databases">
        <authorList>
            <person name="Jastrzebski P J."/>
            <person name="Paukszto L."/>
            <person name="Jastrzebski P J."/>
        </authorList>
    </citation>
    <scope>NUCLEOTIDE SEQUENCE [LARGE SCALE GENOMIC DNA]</scope>
    <source>
        <strain evidence="1 2">WMS-il1</strain>
    </source>
</reference>
<gene>
    <name evidence="1" type="ORF">WMSIL1_LOCUS12801</name>
</gene>
<name>A0A564Z6H3_HYMDI</name>
<dbReference type="AlphaFoldDB" id="A0A564Z6H3"/>
<feature type="non-terminal residue" evidence="1">
    <location>
        <position position="162"/>
    </location>
</feature>
<keyword evidence="2" id="KW-1185">Reference proteome</keyword>
<organism evidence="1 2">
    <name type="scientific">Hymenolepis diminuta</name>
    <name type="common">Rat tapeworm</name>
    <dbReference type="NCBI Taxonomy" id="6216"/>
    <lineage>
        <taxon>Eukaryota</taxon>
        <taxon>Metazoa</taxon>
        <taxon>Spiralia</taxon>
        <taxon>Lophotrochozoa</taxon>
        <taxon>Platyhelminthes</taxon>
        <taxon>Cestoda</taxon>
        <taxon>Eucestoda</taxon>
        <taxon>Cyclophyllidea</taxon>
        <taxon>Hymenolepididae</taxon>
        <taxon>Hymenolepis</taxon>
    </lineage>
</organism>
<evidence type="ECO:0000313" key="2">
    <source>
        <dbReference type="Proteomes" id="UP000321570"/>
    </source>
</evidence>